<evidence type="ECO:0000313" key="1">
    <source>
        <dbReference type="EMBL" id="TYZ07287.1"/>
    </source>
</evidence>
<dbReference type="InterPro" id="IPR032710">
    <property type="entry name" value="NTF2-like_dom_sf"/>
</dbReference>
<dbReference type="RefSeq" id="WP_149072002.1">
    <property type="nucleotide sequence ID" value="NZ_VTHL01000018.1"/>
</dbReference>
<organism evidence="1 2">
    <name type="scientific">Hymenobacter lutimineralis</name>
    <dbReference type="NCBI Taxonomy" id="2606448"/>
    <lineage>
        <taxon>Bacteria</taxon>
        <taxon>Pseudomonadati</taxon>
        <taxon>Bacteroidota</taxon>
        <taxon>Cytophagia</taxon>
        <taxon>Cytophagales</taxon>
        <taxon>Hymenobacteraceae</taxon>
        <taxon>Hymenobacter</taxon>
    </lineage>
</organism>
<dbReference type="EMBL" id="VTHL01000018">
    <property type="protein sequence ID" value="TYZ07287.1"/>
    <property type="molecule type" value="Genomic_DNA"/>
</dbReference>
<reference evidence="1 2" key="1">
    <citation type="submission" date="2019-08" db="EMBL/GenBank/DDBJ databases">
        <authorList>
            <person name="Seo M.-J."/>
        </authorList>
    </citation>
    <scope>NUCLEOTIDE SEQUENCE [LARGE SCALE GENOMIC DNA]</scope>
    <source>
        <strain evidence="1 2">KIGAM108</strain>
    </source>
</reference>
<sequence>MVEAAVRQTLLVYRRARQAGDSAAAVAAFTPSGWIVNQAERPVRARFVRLAGCRGWCRPAPLPQDYQVSVLPDSARALAVETYCLSEPVSAAARRRRRRCYTVISVLTCQQGQWLIHSQTLSCRRPD</sequence>
<comment type="caution">
    <text evidence="1">The sequence shown here is derived from an EMBL/GenBank/DDBJ whole genome shotgun (WGS) entry which is preliminary data.</text>
</comment>
<dbReference type="Gene3D" id="3.10.450.50">
    <property type="match status" value="1"/>
</dbReference>
<keyword evidence="2" id="KW-1185">Reference proteome</keyword>
<gene>
    <name evidence="1" type="ORF">FY528_15850</name>
</gene>
<dbReference type="SUPFAM" id="SSF54427">
    <property type="entry name" value="NTF2-like"/>
    <property type="match status" value="1"/>
</dbReference>
<dbReference type="Proteomes" id="UP000322791">
    <property type="component" value="Unassembled WGS sequence"/>
</dbReference>
<name>A0A5D6UW84_9BACT</name>
<dbReference type="AlphaFoldDB" id="A0A5D6UW84"/>
<evidence type="ECO:0000313" key="2">
    <source>
        <dbReference type="Proteomes" id="UP000322791"/>
    </source>
</evidence>
<evidence type="ECO:0008006" key="3">
    <source>
        <dbReference type="Google" id="ProtNLM"/>
    </source>
</evidence>
<accession>A0A5D6UW84</accession>
<protein>
    <recommendedName>
        <fullName evidence="3">DUF4440 domain-containing protein</fullName>
    </recommendedName>
</protein>
<proteinExistence type="predicted"/>